<keyword evidence="2" id="KW-0732">Signal</keyword>
<feature type="compositionally biased region" description="Low complexity" evidence="1">
    <location>
        <begin position="34"/>
        <end position="45"/>
    </location>
</feature>
<keyword evidence="4" id="KW-1185">Reference proteome</keyword>
<comment type="caution">
    <text evidence="3">The sequence shown here is derived from an EMBL/GenBank/DDBJ whole genome shotgun (WGS) entry which is preliminary data.</text>
</comment>
<evidence type="ECO:0000313" key="4">
    <source>
        <dbReference type="Proteomes" id="UP000824120"/>
    </source>
</evidence>
<accession>A0A9J5YJD6</accession>
<organism evidence="3 4">
    <name type="scientific">Solanum commersonii</name>
    <name type="common">Commerson's wild potato</name>
    <name type="synonym">Commerson's nightshade</name>
    <dbReference type="NCBI Taxonomy" id="4109"/>
    <lineage>
        <taxon>Eukaryota</taxon>
        <taxon>Viridiplantae</taxon>
        <taxon>Streptophyta</taxon>
        <taxon>Embryophyta</taxon>
        <taxon>Tracheophyta</taxon>
        <taxon>Spermatophyta</taxon>
        <taxon>Magnoliopsida</taxon>
        <taxon>eudicotyledons</taxon>
        <taxon>Gunneridae</taxon>
        <taxon>Pentapetalae</taxon>
        <taxon>asterids</taxon>
        <taxon>lamiids</taxon>
        <taxon>Solanales</taxon>
        <taxon>Solanaceae</taxon>
        <taxon>Solanoideae</taxon>
        <taxon>Solaneae</taxon>
        <taxon>Solanum</taxon>
    </lineage>
</organism>
<gene>
    <name evidence="3" type="ORF">H5410_032229</name>
</gene>
<reference evidence="3 4" key="1">
    <citation type="submission" date="2020-09" db="EMBL/GenBank/DDBJ databases">
        <title>De no assembly of potato wild relative species, Solanum commersonii.</title>
        <authorList>
            <person name="Cho K."/>
        </authorList>
    </citation>
    <scope>NUCLEOTIDE SEQUENCE [LARGE SCALE GENOMIC DNA]</scope>
    <source>
        <strain evidence="3">LZ3.2</strain>
        <tissue evidence="3">Leaf</tissue>
    </source>
</reference>
<dbReference type="AlphaFoldDB" id="A0A9J5YJD6"/>
<feature type="region of interest" description="Disordered" evidence="1">
    <location>
        <begin position="23"/>
        <end position="45"/>
    </location>
</feature>
<evidence type="ECO:0000313" key="3">
    <source>
        <dbReference type="EMBL" id="KAG5600859.1"/>
    </source>
</evidence>
<name>A0A9J5YJD6_SOLCO</name>
<proteinExistence type="predicted"/>
<dbReference type="EMBL" id="JACXVP010000006">
    <property type="protein sequence ID" value="KAG5600859.1"/>
    <property type="molecule type" value="Genomic_DNA"/>
</dbReference>
<feature type="signal peptide" evidence="2">
    <location>
        <begin position="1"/>
        <end position="25"/>
    </location>
</feature>
<sequence length="98" mass="10791">MKKVLVSLTIIITVTIMIYPNKAKGRNNNTRGRSYPGSSYGSSSNSPVIQMGRMSLINSKVSQNGASPSIHLEDISENSLLYAQLHEYLAQKQSILLH</sequence>
<protein>
    <submittedName>
        <fullName evidence="3">Uncharacterized protein</fullName>
    </submittedName>
</protein>
<evidence type="ECO:0000256" key="1">
    <source>
        <dbReference type="SAM" id="MobiDB-lite"/>
    </source>
</evidence>
<feature type="chain" id="PRO_5039901364" evidence="2">
    <location>
        <begin position="26"/>
        <end position="98"/>
    </location>
</feature>
<dbReference type="Proteomes" id="UP000824120">
    <property type="component" value="Chromosome 6"/>
</dbReference>
<evidence type="ECO:0000256" key="2">
    <source>
        <dbReference type="SAM" id="SignalP"/>
    </source>
</evidence>